<feature type="region of interest" description="Disordered" evidence="15">
    <location>
        <begin position="60"/>
        <end position="86"/>
    </location>
</feature>
<comment type="cofactor">
    <cofactor evidence="2">
        <name>Mg(2+)</name>
        <dbReference type="ChEBI" id="CHEBI:18420"/>
    </cofactor>
</comment>
<dbReference type="CDD" id="cd07521">
    <property type="entry name" value="HAD_FCP1-like"/>
    <property type="match status" value="1"/>
</dbReference>
<dbReference type="InterPro" id="IPR011947">
    <property type="entry name" value="FCP1_euk"/>
</dbReference>
<protein>
    <recommendedName>
        <fullName evidence="4">protein-serine/threonine phosphatase</fullName>
        <ecNumber evidence="4">3.1.3.16</ecNumber>
    </recommendedName>
</protein>
<keyword evidence="10" id="KW-0804">Transcription</keyword>
<evidence type="ECO:0000256" key="14">
    <source>
        <dbReference type="ARBA" id="ARBA00063107"/>
    </source>
</evidence>
<sequence length="1464" mass="163436">MGCAIAEIDLNVEQTDALSDDVMQVEVHGTLDAVVVQKHEDELRSLMAVELLNPMQTKQRKGALRKFEQEEPEEGEIYDDNGGQSGSILENDAIALGEEFDKLSSEHGRRSPGADKVTSCSYDSRWTSQLGGGSEHRWPLKSESIIYSDQQERLSQIARAKNVQGSPNDLLEVSCRPKGSKKAANRRENSPQLWRSGPVDRKNGCVYGVSNIECASLLQKNDKYLHQKNRGDRVDHRGEGHGGIGGKDISERLEMTALDSFGRGYRNYVESRNFLHDRERRRLEERRSQRDNCRGIDCHPEANSKQAFRRDTHFTHSKANDWLRKWGRSGNKLSFGPWNGKTDAEPFTQGSMSEAYKDRLFTDVSNYVKNVSVRDAQKSFSDVCRRLRRALRTLCVLSNDLSHAHGEHIEGQRQQVLSLTRDTFSGIRAAYAVRCTAAGKEQEQDTNVFPRLLELAWRKGENLFTSRQVRELESMMQAIRNQSKPGYLQKYPPSSVGPYEIEKGEDKDPKFRESSGNASATAQHESYNAAEISANMSNFEVGDEAEQPRGFLLDLNLCETSLEHSVTDSSTVGSVGLGSWISCDSEQWNVHGYDDRDAGSHPVPSIADFSGIAVSKGNDSLGSCDERNTQILKCPSFLTQSEHYKVVASFHEGFTVRSKNVDVLFSTPKSSDKGIVVEDIVNYESTTVKNLVPDIEEKLLGKDGQEEEVAQGIQQTLFPRAIISHQGRSVEAKESFSKAVVPELTLFPSFSSLAMEDGNFGGSSAELVVLRSQKNRDPRGRLDSQGMDLKLSQVDPVGDGFELIGTKQQGSLGTQDSVPNEEESVSFLTLGTGGWPLDVHTCVVDMPSIVDASSQITADSSSSSDELAQKRHRLDSFSKESFCKRPRNAAVVKAADIENSKACLDFQKDLPHDKYQKQILSDNFSSQAAGQFKHCTPNMESVVNNLSKPRIKPRDPRRALVDSLLEKSKIMALGKDNNSTESCTRAVIQANKDAAVNMSQSAVTCRISCVDEPILMNQTDRNELLSLKPTLNDGIVSRIAEINTSTGSNIVFHASNLTGTDGRGDTQVKKVSKPFVDEGKADIVRIPASLDLNVSIAGDSKKKEMINHWDYLEPLIVGLPEQQKQAVRQERTKRMTEQSRMFSARKLSLVLDLDHTLLNSAKFTEIEGNWETELQANELMEQNKFCKEGRRELYRFQHMGMWTKLRPGIWNFLARASQLYELHVYTMGNKPYATEMAKLLDPTGTLFAGRVISKGDDGDIADRDGQLPKSKDLDGVLGMDSAVVIIDDSAHVWPHHRDNLIVVERYMYFPCSRKQFGLPGPSLLEVGHDEREHDGMLASVLMVIERIHCNFFSYPRLHEVHVRDLLAKEQRSVLAGCKLVFSRVFPQGEIRPHMHPLWQLAERFGAVCSMMIDEGVTHVVAISLGTDKVNWALTTGRSVVRPNWLEASATLYRRAAESDYPVTA</sequence>
<feature type="region of interest" description="Disordered" evidence="15">
    <location>
        <begin position="160"/>
        <end position="197"/>
    </location>
</feature>
<evidence type="ECO:0000256" key="13">
    <source>
        <dbReference type="ARBA" id="ARBA00048336"/>
    </source>
</evidence>
<dbReference type="EMBL" id="CM035427">
    <property type="protein sequence ID" value="KAH7307860.1"/>
    <property type="molecule type" value="Genomic_DNA"/>
</dbReference>
<evidence type="ECO:0000256" key="9">
    <source>
        <dbReference type="ARBA" id="ARBA00023015"/>
    </source>
</evidence>
<dbReference type="Gene3D" id="3.40.50.10190">
    <property type="entry name" value="BRCT domain"/>
    <property type="match status" value="1"/>
</dbReference>
<evidence type="ECO:0000256" key="1">
    <source>
        <dbReference type="ARBA" id="ARBA00001936"/>
    </source>
</evidence>
<evidence type="ECO:0000256" key="11">
    <source>
        <dbReference type="ARBA" id="ARBA00023242"/>
    </source>
</evidence>
<evidence type="ECO:0000256" key="3">
    <source>
        <dbReference type="ARBA" id="ARBA00004123"/>
    </source>
</evidence>
<evidence type="ECO:0000256" key="15">
    <source>
        <dbReference type="SAM" id="MobiDB-lite"/>
    </source>
</evidence>
<dbReference type="PANTHER" id="PTHR23081:SF2">
    <property type="entry name" value="RNA POLYMERASE II C-TERMINAL DOMAIN PHOSPHATASE-LIKE 3"/>
    <property type="match status" value="1"/>
</dbReference>
<feature type="compositionally biased region" description="Acidic residues" evidence="15">
    <location>
        <begin position="70"/>
        <end position="79"/>
    </location>
</feature>
<feature type="domain" description="FCP1 homology" evidence="17">
    <location>
        <begin position="1142"/>
        <end position="1326"/>
    </location>
</feature>
<evidence type="ECO:0000256" key="5">
    <source>
        <dbReference type="ARBA" id="ARBA00022491"/>
    </source>
</evidence>
<dbReference type="SMART" id="SM00292">
    <property type="entry name" value="BRCT"/>
    <property type="match status" value="1"/>
</dbReference>
<dbReference type="Gene3D" id="3.40.50.1000">
    <property type="entry name" value="HAD superfamily/HAD-like"/>
    <property type="match status" value="1"/>
</dbReference>
<feature type="region of interest" description="Disordered" evidence="15">
    <location>
        <begin position="483"/>
        <end position="524"/>
    </location>
</feature>
<evidence type="ECO:0000256" key="12">
    <source>
        <dbReference type="ARBA" id="ARBA00047761"/>
    </source>
</evidence>
<evidence type="ECO:0000256" key="10">
    <source>
        <dbReference type="ARBA" id="ARBA00023163"/>
    </source>
</evidence>
<dbReference type="InterPro" id="IPR001357">
    <property type="entry name" value="BRCT_dom"/>
</dbReference>
<dbReference type="FunFam" id="3.40.50.1000:FF:000098">
    <property type="entry name" value="RNA polymerase II C-terminal domain phosphatase-like 3"/>
    <property type="match status" value="1"/>
</dbReference>
<evidence type="ECO:0000256" key="4">
    <source>
        <dbReference type="ARBA" id="ARBA00013081"/>
    </source>
</evidence>
<accession>A0A8T2S9P0</accession>
<dbReference type="GO" id="GO:0009651">
    <property type="term" value="P:response to salt stress"/>
    <property type="evidence" value="ECO:0007669"/>
    <property type="project" value="UniProtKB-ARBA"/>
</dbReference>
<dbReference type="Pfam" id="PF03031">
    <property type="entry name" value="NIF"/>
    <property type="match status" value="1"/>
</dbReference>
<dbReference type="SMART" id="SM00577">
    <property type="entry name" value="CPDc"/>
    <property type="match status" value="1"/>
</dbReference>
<comment type="subunit">
    <text evidence="14">Interacts with RAP74.</text>
</comment>
<evidence type="ECO:0000259" key="16">
    <source>
        <dbReference type="PROSITE" id="PS50172"/>
    </source>
</evidence>
<evidence type="ECO:0000256" key="8">
    <source>
        <dbReference type="ARBA" id="ARBA00022884"/>
    </source>
</evidence>
<dbReference type="PANTHER" id="PTHR23081">
    <property type="entry name" value="RNA POLYMERASE II CTD PHOSPHATASE"/>
    <property type="match status" value="1"/>
</dbReference>
<evidence type="ECO:0000259" key="17">
    <source>
        <dbReference type="PROSITE" id="PS50969"/>
    </source>
</evidence>
<comment type="catalytic activity">
    <reaction evidence="12">
        <text>O-phospho-L-seryl-[protein] + H2O = L-seryl-[protein] + phosphate</text>
        <dbReference type="Rhea" id="RHEA:20629"/>
        <dbReference type="Rhea" id="RHEA-COMP:9863"/>
        <dbReference type="Rhea" id="RHEA-COMP:11604"/>
        <dbReference type="ChEBI" id="CHEBI:15377"/>
        <dbReference type="ChEBI" id="CHEBI:29999"/>
        <dbReference type="ChEBI" id="CHEBI:43474"/>
        <dbReference type="ChEBI" id="CHEBI:83421"/>
        <dbReference type="EC" id="3.1.3.16"/>
    </reaction>
</comment>
<evidence type="ECO:0000256" key="7">
    <source>
        <dbReference type="ARBA" id="ARBA00022801"/>
    </source>
</evidence>
<dbReference type="InterPro" id="IPR036420">
    <property type="entry name" value="BRCT_dom_sf"/>
</dbReference>
<dbReference type="CDD" id="cd17729">
    <property type="entry name" value="BRCT_CTDP1"/>
    <property type="match status" value="1"/>
</dbReference>
<comment type="subcellular location">
    <subcellularLocation>
        <location evidence="3">Nucleus</location>
    </subcellularLocation>
</comment>
<comment type="caution">
    <text evidence="18">The sequence shown here is derived from an EMBL/GenBank/DDBJ whole genome shotgun (WGS) entry which is preliminary data.</text>
</comment>
<dbReference type="Proteomes" id="UP000825935">
    <property type="component" value="Chromosome 22"/>
</dbReference>
<keyword evidence="9" id="KW-0805">Transcription regulation</keyword>
<comment type="cofactor">
    <cofactor evidence="1">
        <name>Mn(2+)</name>
        <dbReference type="ChEBI" id="CHEBI:29035"/>
    </cofactor>
</comment>
<dbReference type="Pfam" id="PF25505">
    <property type="entry name" value="ARM_CPL3"/>
    <property type="match status" value="1"/>
</dbReference>
<dbReference type="PROSITE" id="PS50172">
    <property type="entry name" value="BRCT"/>
    <property type="match status" value="1"/>
</dbReference>
<keyword evidence="19" id="KW-1185">Reference proteome</keyword>
<dbReference type="InterPro" id="IPR036412">
    <property type="entry name" value="HAD-like_sf"/>
</dbReference>
<dbReference type="SUPFAM" id="SSF56784">
    <property type="entry name" value="HAD-like"/>
    <property type="match status" value="1"/>
</dbReference>
<dbReference type="FunFam" id="3.40.50.10190:FF:000014">
    <property type="entry name" value="RNA polymerase II C-terminal domain phosphatase-like 3"/>
    <property type="match status" value="1"/>
</dbReference>
<dbReference type="InterPro" id="IPR039189">
    <property type="entry name" value="Fcp1"/>
</dbReference>
<dbReference type="GO" id="GO:0008420">
    <property type="term" value="F:RNA polymerase II CTD heptapeptide repeat phosphatase activity"/>
    <property type="evidence" value="ECO:0007669"/>
    <property type="project" value="InterPro"/>
</dbReference>
<dbReference type="InterPro" id="IPR023214">
    <property type="entry name" value="HAD_sf"/>
</dbReference>
<evidence type="ECO:0000313" key="19">
    <source>
        <dbReference type="Proteomes" id="UP000825935"/>
    </source>
</evidence>
<dbReference type="EC" id="3.1.3.16" evidence="4"/>
<keyword evidence="7" id="KW-0378">Hydrolase</keyword>
<comment type="catalytic activity">
    <reaction evidence="13">
        <text>O-phospho-L-threonyl-[protein] + H2O = L-threonyl-[protein] + phosphate</text>
        <dbReference type="Rhea" id="RHEA:47004"/>
        <dbReference type="Rhea" id="RHEA-COMP:11060"/>
        <dbReference type="Rhea" id="RHEA-COMP:11605"/>
        <dbReference type="ChEBI" id="CHEBI:15377"/>
        <dbReference type="ChEBI" id="CHEBI:30013"/>
        <dbReference type="ChEBI" id="CHEBI:43474"/>
        <dbReference type="ChEBI" id="CHEBI:61977"/>
        <dbReference type="EC" id="3.1.3.16"/>
    </reaction>
</comment>
<dbReference type="OrthoDB" id="10249888at2759"/>
<keyword evidence="5" id="KW-0678">Repressor</keyword>
<dbReference type="SUPFAM" id="SSF52113">
    <property type="entry name" value="BRCT domain"/>
    <property type="match status" value="1"/>
</dbReference>
<evidence type="ECO:0000313" key="18">
    <source>
        <dbReference type="EMBL" id="KAH7307860.1"/>
    </source>
</evidence>
<organism evidence="18 19">
    <name type="scientific">Ceratopteris richardii</name>
    <name type="common">Triangle waterfern</name>
    <dbReference type="NCBI Taxonomy" id="49495"/>
    <lineage>
        <taxon>Eukaryota</taxon>
        <taxon>Viridiplantae</taxon>
        <taxon>Streptophyta</taxon>
        <taxon>Embryophyta</taxon>
        <taxon>Tracheophyta</taxon>
        <taxon>Polypodiopsida</taxon>
        <taxon>Polypodiidae</taxon>
        <taxon>Polypodiales</taxon>
        <taxon>Pteridineae</taxon>
        <taxon>Pteridaceae</taxon>
        <taxon>Parkerioideae</taxon>
        <taxon>Ceratopteris</taxon>
    </lineage>
</organism>
<gene>
    <name evidence="18" type="ORF">KP509_22G080500</name>
</gene>
<feature type="compositionally biased region" description="Polar residues" evidence="15">
    <location>
        <begin position="514"/>
        <end position="524"/>
    </location>
</feature>
<keyword evidence="11" id="KW-0539">Nucleus</keyword>
<dbReference type="GO" id="GO:0003723">
    <property type="term" value="F:RNA binding"/>
    <property type="evidence" value="ECO:0007669"/>
    <property type="project" value="UniProtKB-KW"/>
</dbReference>
<proteinExistence type="predicted"/>
<keyword evidence="8" id="KW-0694">RNA-binding</keyword>
<evidence type="ECO:0000256" key="6">
    <source>
        <dbReference type="ARBA" id="ARBA00022723"/>
    </source>
</evidence>
<name>A0A8T2S9P0_CERRI</name>
<feature type="compositionally biased region" description="Basic and acidic residues" evidence="15">
    <location>
        <begin position="500"/>
        <end position="513"/>
    </location>
</feature>
<dbReference type="GO" id="GO:0005634">
    <property type="term" value="C:nucleus"/>
    <property type="evidence" value="ECO:0007669"/>
    <property type="project" value="UniProtKB-SubCell"/>
</dbReference>
<evidence type="ECO:0000256" key="2">
    <source>
        <dbReference type="ARBA" id="ARBA00001946"/>
    </source>
</evidence>
<dbReference type="InterPro" id="IPR057473">
    <property type="entry name" value="ARM_CPL3"/>
</dbReference>
<dbReference type="PROSITE" id="PS50969">
    <property type="entry name" value="FCP1"/>
    <property type="match status" value="1"/>
</dbReference>
<reference evidence="18" key="1">
    <citation type="submission" date="2021-08" db="EMBL/GenBank/DDBJ databases">
        <title>WGS assembly of Ceratopteris richardii.</title>
        <authorList>
            <person name="Marchant D.B."/>
            <person name="Chen G."/>
            <person name="Jenkins J."/>
            <person name="Shu S."/>
            <person name="Leebens-Mack J."/>
            <person name="Grimwood J."/>
            <person name="Schmutz J."/>
            <person name="Soltis P."/>
            <person name="Soltis D."/>
            <person name="Chen Z.-H."/>
        </authorList>
    </citation>
    <scope>NUCLEOTIDE SEQUENCE</scope>
    <source>
        <strain evidence="18">Whitten #5841</strain>
        <tissue evidence="18">Leaf</tissue>
    </source>
</reference>
<keyword evidence="6" id="KW-0479">Metal-binding</keyword>
<dbReference type="GO" id="GO:0046872">
    <property type="term" value="F:metal ion binding"/>
    <property type="evidence" value="ECO:0007669"/>
    <property type="project" value="UniProtKB-KW"/>
</dbReference>
<dbReference type="NCBIfam" id="TIGR02250">
    <property type="entry name" value="FCP1_euk"/>
    <property type="match status" value="1"/>
</dbReference>
<feature type="domain" description="BRCT" evidence="16">
    <location>
        <begin position="1369"/>
        <end position="1462"/>
    </location>
</feature>
<dbReference type="InterPro" id="IPR004274">
    <property type="entry name" value="FCP1_dom"/>
</dbReference>